<evidence type="ECO:0000256" key="2">
    <source>
        <dbReference type="ARBA" id="ARBA00022737"/>
    </source>
</evidence>
<dbReference type="PROSITE" id="PS00626">
    <property type="entry name" value="RCC1_2"/>
    <property type="match status" value="2"/>
</dbReference>
<feature type="repeat" description="RCC1" evidence="3">
    <location>
        <begin position="278"/>
        <end position="336"/>
    </location>
</feature>
<sequence length="397" mass="41342">MSAARPAPSLEGTQVKQVACGGMHTAVLAETGTVFTTGVNDEGALGRKTGGAAWEAEEKAGRGTSGSSGDQYSWAPVQFPEEAGTIVQLSAGDSHTVALDDEGQVFAWGTFRSDTGVFGFSPTTRIAVLPTLVLEPTKTAEQVIKICSGTDHVLALRRDGTVMSWGAGFMGQLGRVGSRMTQRKAKATQLQPAPLSLGRARTKAAHIVDLGAGNYSSFAVTAQGHVWAWGLNNYGQLGFSTEKMEPVLSPQLVSAFEGHDVVEVQGGEHHTLARTKDGKILSCGRATYGRLGRTGEGVDPHGDAGCPEPGLVQGLDDAPVHSVSGGGAVSGCVAGEPPRAYFWGFGTTNQLGKGADDDGDELLPLKLRETVKLQHRSILQVAIGGQHAALIAGPQQH</sequence>
<dbReference type="AlphaFoldDB" id="A0AAW1PVH3"/>
<dbReference type="PRINTS" id="PR00633">
    <property type="entry name" value="RCCNDNSATION"/>
</dbReference>
<dbReference type="PROSITE" id="PS50012">
    <property type="entry name" value="RCC1_3"/>
    <property type="match status" value="6"/>
</dbReference>
<feature type="repeat" description="RCC1" evidence="3">
    <location>
        <begin position="338"/>
        <end position="394"/>
    </location>
</feature>
<feature type="repeat" description="RCC1" evidence="3">
    <location>
        <begin position="160"/>
        <end position="223"/>
    </location>
</feature>
<feature type="repeat" description="RCC1" evidence="3">
    <location>
        <begin position="32"/>
        <end position="102"/>
    </location>
</feature>
<comment type="caution">
    <text evidence="5">The sequence shown here is derived from an EMBL/GenBank/DDBJ whole genome shotgun (WGS) entry which is preliminary data.</text>
</comment>
<dbReference type="Pfam" id="PF25390">
    <property type="entry name" value="WD40_RLD"/>
    <property type="match status" value="1"/>
</dbReference>
<keyword evidence="6" id="KW-1185">Reference proteome</keyword>
<dbReference type="GO" id="GO:0005737">
    <property type="term" value="C:cytoplasm"/>
    <property type="evidence" value="ECO:0007669"/>
    <property type="project" value="TreeGrafter"/>
</dbReference>
<dbReference type="PROSITE" id="PS00625">
    <property type="entry name" value="RCC1_1"/>
    <property type="match status" value="1"/>
</dbReference>
<gene>
    <name evidence="5" type="ORF">WJX73_000352</name>
</gene>
<evidence type="ECO:0000259" key="4">
    <source>
        <dbReference type="Pfam" id="PF25390"/>
    </source>
</evidence>
<evidence type="ECO:0000313" key="5">
    <source>
        <dbReference type="EMBL" id="KAK9812149.1"/>
    </source>
</evidence>
<dbReference type="InterPro" id="IPR000408">
    <property type="entry name" value="Reg_chr_condens"/>
</dbReference>
<evidence type="ECO:0000313" key="6">
    <source>
        <dbReference type="Proteomes" id="UP001465755"/>
    </source>
</evidence>
<reference evidence="5 6" key="1">
    <citation type="journal article" date="2024" name="Nat. Commun.">
        <title>Phylogenomics reveals the evolutionary origins of lichenization in chlorophyte algae.</title>
        <authorList>
            <person name="Puginier C."/>
            <person name="Libourel C."/>
            <person name="Otte J."/>
            <person name="Skaloud P."/>
            <person name="Haon M."/>
            <person name="Grisel S."/>
            <person name="Petersen M."/>
            <person name="Berrin J.G."/>
            <person name="Delaux P.M."/>
            <person name="Dal Grande F."/>
            <person name="Keller J."/>
        </authorList>
    </citation>
    <scope>NUCLEOTIDE SEQUENCE [LARGE SCALE GENOMIC DNA]</scope>
    <source>
        <strain evidence="5 6">SAG 2036</strain>
    </source>
</reference>
<name>A0AAW1PVH3_9CHLO</name>
<dbReference type="EMBL" id="JALJOQ010000008">
    <property type="protein sequence ID" value="KAK9812149.1"/>
    <property type="molecule type" value="Genomic_DNA"/>
</dbReference>
<evidence type="ECO:0000256" key="3">
    <source>
        <dbReference type="PROSITE-ProRule" id="PRU00235"/>
    </source>
</evidence>
<feature type="domain" description="RCC1-like" evidence="4">
    <location>
        <begin position="6"/>
        <end position="389"/>
    </location>
</feature>
<evidence type="ECO:0000256" key="1">
    <source>
        <dbReference type="ARBA" id="ARBA00022658"/>
    </source>
</evidence>
<keyword evidence="2" id="KW-0677">Repeat</keyword>
<proteinExistence type="predicted"/>
<dbReference type="InterPro" id="IPR051553">
    <property type="entry name" value="Ran_GTPase-activating"/>
</dbReference>
<feature type="repeat" description="RCC1" evidence="3">
    <location>
        <begin position="224"/>
        <end position="277"/>
    </location>
</feature>
<dbReference type="PANTHER" id="PTHR45982">
    <property type="entry name" value="REGULATOR OF CHROMOSOME CONDENSATION"/>
    <property type="match status" value="1"/>
</dbReference>
<feature type="repeat" description="RCC1" evidence="3">
    <location>
        <begin position="103"/>
        <end position="159"/>
    </location>
</feature>
<dbReference type="InterPro" id="IPR058923">
    <property type="entry name" value="RCC1-like_dom"/>
</dbReference>
<dbReference type="Gene3D" id="2.130.10.30">
    <property type="entry name" value="Regulator of chromosome condensation 1/beta-lactamase-inhibitor protein II"/>
    <property type="match status" value="1"/>
</dbReference>
<dbReference type="SUPFAM" id="SSF50985">
    <property type="entry name" value="RCC1/BLIP-II"/>
    <property type="match status" value="1"/>
</dbReference>
<dbReference type="InterPro" id="IPR009091">
    <property type="entry name" value="RCC1/BLIP-II"/>
</dbReference>
<keyword evidence="1" id="KW-0344">Guanine-nucleotide releasing factor</keyword>
<dbReference type="Proteomes" id="UP001465755">
    <property type="component" value="Unassembled WGS sequence"/>
</dbReference>
<dbReference type="GO" id="GO:0005085">
    <property type="term" value="F:guanyl-nucleotide exchange factor activity"/>
    <property type="evidence" value="ECO:0007669"/>
    <property type="project" value="TreeGrafter"/>
</dbReference>
<protein>
    <recommendedName>
        <fullName evidence="4">RCC1-like domain-containing protein</fullName>
    </recommendedName>
</protein>
<dbReference type="PANTHER" id="PTHR45982:SF1">
    <property type="entry name" value="REGULATOR OF CHROMOSOME CONDENSATION"/>
    <property type="match status" value="1"/>
</dbReference>
<accession>A0AAW1PVH3</accession>
<organism evidence="5 6">
    <name type="scientific">Symbiochloris irregularis</name>
    <dbReference type="NCBI Taxonomy" id="706552"/>
    <lineage>
        <taxon>Eukaryota</taxon>
        <taxon>Viridiplantae</taxon>
        <taxon>Chlorophyta</taxon>
        <taxon>core chlorophytes</taxon>
        <taxon>Trebouxiophyceae</taxon>
        <taxon>Trebouxiales</taxon>
        <taxon>Trebouxiaceae</taxon>
        <taxon>Symbiochloris</taxon>
    </lineage>
</organism>